<dbReference type="GO" id="GO:0030313">
    <property type="term" value="C:cell envelope"/>
    <property type="evidence" value="ECO:0007669"/>
    <property type="project" value="UniProtKB-SubCell"/>
</dbReference>
<dbReference type="InterPro" id="IPR053139">
    <property type="entry name" value="Surface_bspA-like"/>
</dbReference>
<dbReference type="KEGG" id="aum:AURMO_01451"/>
<keyword evidence="2" id="KW-1133">Transmembrane helix</keyword>
<dbReference type="SUPFAM" id="SSF52058">
    <property type="entry name" value="L domain-like"/>
    <property type="match status" value="1"/>
</dbReference>
<comment type="subcellular location">
    <subcellularLocation>
        <location evidence="1">Cell envelope</location>
    </subcellularLocation>
</comment>
<feature type="transmembrane region" description="Helical" evidence="2">
    <location>
        <begin position="367"/>
        <end position="385"/>
    </location>
</feature>
<dbReference type="Proteomes" id="UP000246894">
    <property type="component" value="Chromosome"/>
</dbReference>
<dbReference type="InterPro" id="IPR032675">
    <property type="entry name" value="LRR_dom_sf"/>
</dbReference>
<protein>
    <submittedName>
        <fullName evidence="3">Listeria-Bacteroides repeat domain (List Bact rpt)</fullName>
    </submittedName>
</protein>
<dbReference type="Pfam" id="PF09479">
    <property type="entry name" value="Flg_new"/>
    <property type="match status" value="1"/>
</dbReference>
<organism evidence="3 4">
    <name type="scientific">Aurantimicrobium photophilum</name>
    <dbReference type="NCBI Taxonomy" id="1987356"/>
    <lineage>
        <taxon>Bacteria</taxon>
        <taxon>Bacillati</taxon>
        <taxon>Actinomycetota</taxon>
        <taxon>Actinomycetes</taxon>
        <taxon>Micrococcales</taxon>
        <taxon>Microbacteriaceae</taxon>
        <taxon>Aurantimicrobium</taxon>
    </lineage>
</organism>
<keyword evidence="4" id="KW-1185">Reference proteome</keyword>
<evidence type="ECO:0000256" key="1">
    <source>
        <dbReference type="ARBA" id="ARBA00004196"/>
    </source>
</evidence>
<dbReference type="PANTHER" id="PTHR45661">
    <property type="entry name" value="SURFACE ANTIGEN"/>
    <property type="match status" value="1"/>
</dbReference>
<dbReference type="InterPro" id="IPR026906">
    <property type="entry name" value="LRR_5"/>
</dbReference>
<dbReference type="PANTHER" id="PTHR45661:SF3">
    <property type="entry name" value="IG-LIKE DOMAIN-CONTAINING PROTEIN"/>
    <property type="match status" value="1"/>
</dbReference>
<dbReference type="Pfam" id="PF13306">
    <property type="entry name" value="LRR_5"/>
    <property type="match status" value="2"/>
</dbReference>
<name>A0A2Z3RZ52_9MICO</name>
<dbReference type="Gene3D" id="3.80.10.10">
    <property type="entry name" value="Ribonuclease Inhibitor"/>
    <property type="match status" value="1"/>
</dbReference>
<dbReference type="NCBIfam" id="TIGR02543">
    <property type="entry name" value="List_Bact_rpt"/>
    <property type="match status" value="1"/>
</dbReference>
<dbReference type="Gene3D" id="2.60.40.4270">
    <property type="entry name" value="Listeria-Bacteroides repeat domain"/>
    <property type="match status" value="1"/>
</dbReference>
<keyword evidence="2" id="KW-0812">Transmembrane</keyword>
<dbReference type="EMBL" id="CP023994">
    <property type="protein sequence ID" value="AWR22039.1"/>
    <property type="molecule type" value="Genomic_DNA"/>
</dbReference>
<proteinExistence type="predicted"/>
<dbReference type="RefSeq" id="WP_110234442.1">
    <property type="nucleotide sequence ID" value="NZ_CP023994.1"/>
</dbReference>
<evidence type="ECO:0000313" key="3">
    <source>
        <dbReference type="EMBL" id="AWR22039.1"/>
    </source>
</evidence>
<dbReference type="InterPro" id="IPR042229">
    <property type="entry name" value="Listeria/Bacterioides_rpt_sf"/>
</dbReference>
<evidence type="ECO:0000313" key="4">
    <source>
        <dbReference type="Proteomes" id="UP000246894"/>
    </source>
</evidence>
<accession>A0A2Z3RZ52</accession>
<dbReference type="InterPro" id="IPR013378">
    <property type="entry name" value="InlB-like_B-rpt"/>
</dbReference>
<dbReference type="OrthoDB" id="904022at2"/>
<gene>
    <name evidence="3" type="ORF">AURMO_01451</name>
</gene>
<keyword evidence="2" id="KW-0472">Membrane</keyword>
<sequence>MWSAETMTRRMSILAYLISPLVGLFFVSVSAQSAIASPPTVTIGHIIYSYDPGQPNLGATILGEDGALGDTLAPPETITVSGQEYSVSAIRFQAFENNSTIRHVFLPASIRSIGDIAFSHSSITDIQLNEGLLTLGASALWDTDLESLVIPSSVTSLGTCVACNIPTLTELQILAQLTVIPDNAFSYTSLTHVDIPATVTTIGDAAFYNSPLVDIDIPGNVTWIGSGAFTNALGPVTFQGAPPALSNNNPAFSNGVQMRFTCPYASSIVAGQWNGYSATAYCAVALHAGGGVSVPFVQTTYGGTVLPPPTPTRVGYDFAGWYTSNTFTTQFNFGVPLYSDTEAFAKWVIATDAPQLASTGSRDESEIMWAGVLLALSGVLILGLASRFSSRR</sequence>
<evidence type="ECO:0000256" key="2">
    <source>
        <dbReference type="SAM" id="Phobius"/>
    </source>
</evidence>
<reference evidence="3 4" key="1">
    <citation type="submission" date="2017-10" db="EMBL/GenBank/DDBJ databases">
        <title>Genome of an Actinobacterium that displays light-enhanced growth.</title>
        <authorList>
            <person name="Maresca J.A."/>
            <person name="Hempel P."/>
            <person name="Shevchenko O."/>
            <person name="Miller K.J."/>
            <person name="Hahn M.W."/>
        </authorList>
    </citation>
    <scope>NUCLEOTIDE SEQUENCE [LARGE SCALE GENOMIC DNA]</scope>
    <source>
        <strain evidence="3 4">MWH-Mo1</strain>
    </source>
</reference>
<dbReference type="AlphaFoldDB" id="A0A2Z3RZ52"/>